<comment type="caution">
    <text evidence="2">The sequence shown here is derived from an EMBL/GenBank/DDBJ whole genome shotgun (WGS) entry which is preliminary data.</text>
</comment>
<evidence type="ECO:0000313" key="2">
    <source>
        <dbReference type="EMBL" id="KAF5853641.1"/>
    </source>
</evidence>
<feature type="compositionally biased region" description="Basic residues" evidence="1">
    <location>
        <begin position="336"/>
        <end position="346"/>
    </location>
</feature>
<dbReference type="EMBL" id="WNKQ01000002">
    <property type="protein sequence ID" value="KAF5853641.1"/>
    <property type="molecule type" value="Genomic_DNA"/>
</dbReference>
<proteinExistence type="predicted"/>
<dbReference type="Proteomes" id="UP000624244">
    <property type="component" value="Unassembled WGS sequence"/>
</dbReference>
<feature type="region of interest" description="Disordered" evidence="1">
    <location>
        <begin position="331"/>
        <end position="352"/>
    </location>
</feature>
<name>A0A8H5ZR23_COCSA</name>
<gene>
    <name evidence="2" type="ORF">GGP41_002199</name>
</gene>
<organism evidence="2 3">
    <name type="scientific">Cochliobolus sativus</name>
    <name type="common">Common root rot and spot blotch fungus</name>
    <name type="synonym">Bipolaris sorokiniana</name>
    <dbReference type="NCBI Taxonomy" id="45130"/>
    <lineage>
        <taxon>Eukaryota</taxon>
        <taxon>Fungi</taxon>
        <taxon>Dikarya</taxon>
        <taxon>Ascomycota</taxon>
        <taxon>Pezizomycotina</taxon>
        <taxon>Dothideomycetes</taxon>
        <taxon>Pleosporomycetidae</taxon>
        <taxon>Pleosporales</taxon>
        <taxon>Pleosporineae</taxon>
        <taxon>Pleosporaceae</taxon>
        <taxon>Bipolaris</taxon>
    </lineage>
</organism>
<accession>A0A8H5ZR23</accession>
<dbReference type="PANTHER" id="PTHR42085">
    <property type="entry name" value="F-BOX DOMAIN-CONTAINING PROTEIN"/>
    <property type="match status" value="1"/>
</dbReference>
<sequence length="352" mass="40416">MRLRLRLHLHPSSPAYLGPLPFTGILHSPAIRRGAYRDNSDVSPQRGSVCLTQWTGPFKLLDLPRELRDKIYYQYLYCPGYIYYTAHADKTFWESRTKSDDFPNLFTVSKQVHHEAFKVFCEANTVALAVHYNAREGYSKPLTGLLRLFPDRAAASLTRVSNTYRDVVPRPLGQWGYAPSHDSIAQGGDGTGRYQKHNSAGETFVEILRDAHILRQFFPKLTVFEADWYPEPPFYEYPEQLGQVRKIARLWKEGAEEGKITEIWFDTMQGWLQGKNVIPLSCVRFSLNGFAADGFEDDLDVLFNEAYVTLVKEQTTGDDIEDSGRAWLEAMDKEKTTRKKKKKGRKTREESA</sequence>
<evidence type="ECO:0000256" key="1">
    <source>
        <dbReference type="SAM" id="MobiDB-lite"/>
    </source>
</evidence>
<protein>
    <submittedName>
        <fullName evidence="2">Uncharacterized protein</fullName>
    </submittedName>
</protein>
<dbReference type="AlphaFoldDB" id="A0A8H5ZR23"/>
<dbReference type="PANTHER" id="PTHR42085:SF2">
    <property type="entry name" value="F-BOX DOMAIN-CONTAINING PROTEIN"/>
    <property type="match status" value="1"/>
</dbReference>
<dbReference type="InterPro" id="IPR038883">
    <property type="entry name" value="AN11006-like"/>
</dbReference>
<reference evidence="2" key="1">
    <citation type="submission" date="2019-11" db="EMBL/GenBank/DDBJ databases">
        <title>Bipolaris sorokiniana Genome sequencing.</title>
        <authorList>
            <person name="Wang H."/>
        </authorList>
    </citation>
    <scope>NUCLEOTIDE SEQUENCE</scope>
</reference>
<evidence type="ECO:0000313" key="3">
    <source>
        <dbReference type="Proteomes" id="UP000624244"/>
    </source>
</evidence>